<evidence type="ECO:0000259" key="4">
    <source>
        <dbReference type="Pfam" id="PF24595"/>
    </source>
</evidence>
<organism evidence="5 6">
    <name type="scientific">Rhodocytophaga rosea</name>
    <dbReference type="NCBI Taxonomy" id="2704465"/>
    <lineage>
        <taxon>Bacteria</taxon>
        <taxon>Pseudomonadati</taxon>
        <taxon>Bacteroidota</taxon>
        <taxon>Cytophagia</taxon>
        <taxon>Cytophagales</taxon>
        <taxon>Rhodocytophagaceae</taxon>
        <taxon>Rhodocytophaga</taxon>
    </lineage>
</organism>
<keyword evidence="1" id="KW-0732">Signal</keyword>
<proteinExistence type="predicted"/>
<dbReference type="PANTHER" id="PTHR31778:SF2">
    <property type="entry name" value="BUD SITE SELECTION PROTEIN RAX2"/>
    <property type="match status" value="1"/>
</dbReference>
<feature type="domain" description="DUF7619" evidence="4">
    <location>
        <begin position="1043"/>
        <end position="1179"/>
    </location>
</feature>
<dbReference type="NCBIfam" id="TIGR04183">
    <property type="entry name" value="Por_Secre_tail"/>
    <property type="match status" value="1"/>
</dbReference>
<reference evidence="5 6" key="1">
    <citation type="submission" date="2020-01" db="EMBL/GenBank/DDBJ databases">
        <authorList>
            <person name="Kim M.K."/>
        </authorList>
    </citation>
    <scope>NUCLEOTIDE SEQUENCE [LARGE SCALE GENOMIC DNA]</scope>
    <source>
        <strain evidence="5 6">172606-1</strain>
    </source>
</reference>
<feature type="domain" description="Secretion system C-terminal sorting" evidence="2">
    <location>
        <begin position="1451"/>
        <end position="1523"/>
    </location>
</feature>
<dbReference type="RefSeq" id="WP_162441761.1">
    <property type="nucleotide sequence ID" value="NZ_CP048222.1"/>
</dbReference>
<dbReference type="InterPro" id="IPR044023">
    <property type="entry name" value="Ig_7"/>
</dbReference>
<keyword evidence="6" id="KW-1185">Reference proteome</keyword>
<dbReference type="GO" id="GO:1902929">
    <property type="term" value="C:plasma membrane of growing cell tip"/>
    <property type="evidence" value="ECO:0007669"/>
    <property type="project" value="TreeGrafter"/>
</dbReference>
<dbReference type="SUPFAM" id="SSF50965">
    <property type="entry name" value="Galactose oxidase, central domain"/>
    <property type="match status" value="1"/>
</dbReference>
<dbReference type="Pfam" id="PF24595">
    <property type="entry name" value="DUF7619"/>
    <property type="match status" value="1"/>
</dbReference>
<dbReference type="Pfam" id="PF18962">
    <property type="entry name" value="Por_Secre_tail"/>
    <property type="match status" value="1"/>
</dbReference>
<dbReference type="InterPro" id="IPR013431">
    <property type="entry name" value="Delta_60_rpt"/>
</dbReference>
<evidence type="ECO:0000256" key="1">
    <source>
        <dbReference type="SAM" id="SignalP"/>
    </source>
</evidence>
<accession>A0A6C0GDA6</accession>
<dbReference type="PANTHER" id="PTHR31778">
    <property type="entry name" value="BUD SITE SELECTION PROTEIN RAX2"/>
    <property type="match status" value="1"/>
</dbReference>
<dbReference type="KEGG" id="rhoz:GXP67_02855"/>
<dbReference type="SUPFAM" id="SSF50998">
    <property type="entry name" value="Quinoprotein alcohol dehydrogenase-like"/>
    <property type="match status" value="2"/>
</dbReference>
<evidence type="ECO:0000259" key="3">
    <source>
        <dbReference type="Pfam" id="PF19081"/>
    </source>
</evidence>
<dbReference type="EMBL" id="CP048222">
    <property type="protein sequence ID" value="QHT65680.1"/>
    <property type="molecule type" value="Genomic_DNA"/>
</dbReference>
<dbReference type="Pfam" id="PF17164">
    <property type="entry name" value="DUF5122"/>
    <property type="match status" value="2"/>
</dbReference>
<dbReference type="InterPro" id="IPR015943">
    <property type="entry name" value="WD40/YVTN_repeat-like_dom_sf"/>
</dbReference>
<feature type="chain" id="PRO_5025545772" evidence="1">
    <location>
        <begin position="21"/>
        <end position="1524"/>
    </location>
</feature>
<feature type="signal peptide" evidence="1">
    <location>
        <begin position="1"/>
        <end position="20"/>
    </location>
</feature>
<dbReference type="Gene3D" id="2.130.10.10">
    <property type="entry name" value="YVTN repeat-like/Quinoprotein amine dehydrogenase"/>
    <property type="match status" value="2"/>
</dbReference>
<gene>
    <name evidence="5" type="ORF">GXP67_02855</name>
</gene>
<evidence type="ECO:0000259" key="2">
    <source>
        <dbReference type="Pfam" id="PF18962"/>
    </source>
</evidence>
<dbReference type="InterPro" id="IPR011047">
    <property type="entry name" value="Quinoprotein_ADH-like_sf"/>
</dbReference>
<dbReference type="Pfam" id="PF19081">
    <property type="entry name" value="Ig_7"/>
    <property type="match status" value="1"/>
</dbReference>
<sequence length="1524" mass="163129">MPKALLTIFLFITFFSFCYSQDIDTTMWVTDSPVSSIARSGNTIYIAGFFRHVGPNTGSGVILNRSDGKLASAPLLKINGIVRASISDGKGGWFIGGDFTQVGGVIRNRLAHILANGNLDPTWNPDANAAIHILAMNGNVIYAGGDFTTIGGQTRNSLAALDITTGQATDWNPSPNYRVSTLAIVGNVVYAGGSFTSIGGQSRNFLAALDVTTGQATDWNPNSNNAVNTLAIADNVVYVGGYFNRIGDQFRNLVAALDITTGQATSWNPNVNDGSYIHTLAVSRNVVYIGGGFTGIGGKTRNNLAALDIITGQVTDWNPNSSNKVNTLSIVDNVIYAGGEFTTIGGQTRNSLAALNATTGQVTDWNPNPNLRVNTLSIAGNAVYAGGDFTSICGETRIGLAALNATTGQVTDWNPNPKNGNVHALAVSNNLVYIGGTFTSIGGQPRNNLAVFDATTGQITGWNPDPDSWIYAIAVSRSLVYVGGYFNRLGGQSRNYLAALDATTGQPTDWNPDPNNVIRQLVIAENVVYVAGDFIRIGGQMRNRLAALDATTGQATDWNPDPNHSVNTLSIAGNVVYVGGFFSRIGGQSRNYLAALDATTSHATNWNPNPNSWIKVIAVSGNLVYTGGDFTSIGGQSRVGFSALDATTGQVTTWNPNPNGGIGSLLVSGNVIYGGGAFTKIGGQPRKNFVAFGRPLSESNLIKGSIYEDTNGDCVKNSNEKGIANRVVVAQPGNYFTSSDSLGNYTLKVDADSYTVGQVIQADKANLIKQVCPVNPITHTIHFTGSADTVTGKDFANQTTLQSLLTVSVSSNRRRRCMTNMTTVSYCNSGTAGAENTKVHVKLPEYVVLKSANIPYTLDKEGNYVFSIGSLAANACGSISIQDSVICGNSSIRNLTQCTKAWITPANSRTPSGNWDQSDISLKAKCLDNGRVRLGMYNMGTGHMADSTAFRIYLDAQLVFTANYKLSKGDSLILQVPANGRTVRLEADQHPHHPSRKQSFITIEACGTHGDGTVSKGYVNQQTQEEEEPEIATECLPIIDSYDPNDKAVSPQGVTENHYTPTGKALDYTVRFQNTGTDVAYKVVVVDTLSSDLDISTLQVGTVSHGYKMSVSGKGKPVLTFTFDNILLPDSTRDQLGSNGFIKFSIKPKADLPEKTIIENYADIFFDFNEPIRTNTVFNSIYDLPPVVVESTKLDQSIICQTTNTTIQAGISRSMCVQDTVVMQAIAPLVGKGRWKLVRGKGVFQDRESATTLISGLAYGENVFEWSIAANSCGSDSLRSLVKITRNKKPEINILLLDSICGQGSVNIEVSGSSKGDYNWYAAQDTSVVIGKEAIFTTPVLSSSTTYYVAAVEEGCESVKVPVRVAVHKIPARPVITLVGDSLVSSIVASSYEWYLNGSKLEVNSRKIEAKENGMYTIKVIEGACTSKLSEPYTYEKVPTGIDEQASQLEIYPNPTTGFVYIIIPASVKAQVSLQDGMGRKLLTKSILSNGGQTEIPLQGIKPGMYVLIIETQGSLCMKKLLVK</sequence>
<name>A0A6C0GDA6_9BACT</name>
<dbReference type="InterPro" id="IPR011043">
    <property type="entry name" value="Gal_Oxase/kelch_b-propeller"/>
</dbReference>
<dbReference type="Proteomes" id="UP000480178">
    <property type="component" value="Chromosome"/>
</dbReference>
<feature type="domain" description="Ig-like" evidence="3">
    <location>
        <begin position="1298"/>
        <end position="1367"/>
    </location>
</feature>
<evidence type="ECO:0000313" key="6">
    <source>
        <dbReference type="Proteomes" id="UP000480178"/>
    </source>
</evidence>
<evidence type="ECO:0000313" key="5">
    <source>
        <dbReference type="EMBL" id="QHT65680.1"/>
    </source>
</evidence>
<dbReference type="InterPro" id="IPR055353">
    <property type="entry name" value="DUF7619"/>
</dbReference>
<dbReference type="InterPro" id="IPR026444">
    <property type="entry name" value="Secre_tail"/>
</dbReference>
<protein>
    <submittedName>
        <fullName evidence="5">T9SS type A sorting domain-containing protein</fullName>
    </submittedName>
</protein>